<dbReference type="SMART" id="SM00422">
    <property type="entry name" value="HTH_MERR"/>
    <property type="match status" value="1"/>
</dbReference>
<dbReference type="AlphaFoldDB" id="A0A2T7AVG9"/>
<evidence type="ECO:0000313" key="8">
    <source>
        <dbReference type="Proteomes" id="UP000469927"/>
    </source>
</evidence>
<keyword evidence="2 6" id="KW-0238">DNA-binding</keyword>
<dbReference type="Proteomes" id="UP000244378">
    <property type="component" value="Unassembled WGS sequence"/>
</dbReference>
<evidence type="ECO:0000313" key="6">
    <source>
        <dbReference type="EMBL" id="PUX15925.1"/>
    </source>
</evidence>
<dbReference type="Pfam" id="PF22270">
    <property type="entry name" value="MlrA_helical"/>
    <property type="match status" value="1"/>
</dbReference>
<evidence type="ECO:0000256" key="2">
    <source>
        <dbReference type="ARBA" id="ARBA00023125"/>
    </source>
</evidence>
<evidence type="ECO:0000313" key="7">
    <source>
        <dbReference type="Proteomes" id="UP000244378"/>
    </source>
</evidence>
<dbReference type="Gene3D" id="1.10.1660.10">
    <property type="match status" value="1"/>
</dbReference>
<sequence>MALYTIGEVADLCEVNPVTLRAWQRRYGLLKPVRTDGGHRLFSEADIDRIREIKHWIEQGVQVSKVKTLLSSDSADEPEGWRERQEMLLAKLRSGNVGQVRNWVSDLGRDYPAPMLVHHLYTPLRRRMQLQHATLHALLSLLDGILINYVAFCLQSAWKKPGNDALVVGWGHQDATRLWLEAWLAVQKGWRVDVLAQPLVQLRPELFPGKTLLVWCGEPPAPRQLEQIAAWRQQGHAIFSLHEPDTI</sequence>
<dbReference type="Pfam" id="PF13411">
    <property type="entry name" value="MerR_1"/>
    <property type="match status" value="1"/>
</dbReference>
<proteinExistence type="predicted"/>
<dbReference type="GO" id="GO:0003677">
    <property type="term" value="F:DNA binding"/>
    <property type="evidence" value="ECO:0007669"/>
    <property type="project" value="UniProtKB-KW"/>
</dbReference>
<dbReference type="InterPro" id="IPR053988">
    <property type="entry name" value="MlrA-like_helical"/>
</dbReference>
<evidence type="ECO:0000256" key="3">
    <source>
        <dbReference type="ARBA" id="ARBA00023163"/>
    </source>
</evidence>
<evidence type="ECO:0000313" key="5">
    <source>
        <dbReference type="EMBL" id="KAB0877021.1"/>
    </source>
</evidence>
<evidence type="ECO:0000259" key="4">
    <source>
        <dbReference type="PROSITE" id="PS50937"/>
    </source>
</evidence>
<dbReference type="GO" id="GO:0003700">
    <property type="term" value="F:DNA-binding transcription factor activity"/>
    <property type="evidence" value="ECO:0007669"/>
    <property type="project" value="InterPro"/>
</dbReference>
<dbReference type="OrthoDB" id="9800334at2"/>
<dbReference type="RefSeq" id="WP_075192817.1">
    <property type="nucleotide sequence ID" value="NZ_JADKNN010000050.1"/>
</dbReference>
<dbReference type="InterPro" id="IPR047057">
    <property type="entry name" value="MerR_fam"/>
</dbReference>
<dbReference type="InterPro" id="IPR000551">
    <property type="entry name" value="MerR-type_HTH_dom"/>
</dbReference>
<feature type="domain" description="HTH merR-type" evidence="4">
    <location>
        <begin position="3"/>
        <end position="72"/>
    </location>
</feature>
<name>A0A2T7AVG9_9ENTR</name>
<reference evidence="5 8" key="2">
    <citation type="submission" date="2019-08" db="EMBL/GenBank/DDBJ databases">
        <title>Prevalence, distribution, and phylogeny of type two toxin-antitoxin genes possessed by Cronobacter species where C. sakazakii homologs follow sequence type lineages.</title>
        <authorList>
            <person name="Finkelstein S."/>
            <person name="Negrete F."/>
            <person name="Jang H."/>
            <person name="Gopinath G.R."/>
            <person name="Tall B.D."/>
        </authorList>
    </citation>
    <scope>NUCLEOTIDE SEQUENCE [LARGE SCALE GENOMIC DNA]</scope>
    <source>
        <strain evidence="5 8">MOD1_GK1257</strain>
    </source>
</reference>
<dbReference type="EMBL" id="WAGD01000038">
    <property type="protein sequence ID" value="KAB0877021.1"/>
    <property type="molecule type" value="Genomic_DNA"/>
</dbReference>
<accession>A0A2T7AVG9</accession>
<keyword evidence="3" id="KW-0804">Transcription</keyword>
<dbReference type="SUPFAM" id="SSF46955">
    <property type="entry name" value="Putative DNA-binding domain"/>
    <property type="match status" value="1"/>
</dbReference>
<organism evidence="6 7">
    <name type="scientific">Cronobacter muytjensii</name>
    <dbReference type="NCBI Taxonomy" id="413501"/>
    <lineage>
        <taxon>Bacteria</taxon>
        <taxon>Pseudomonadati</taxon>
        <taxon>Pseudomonadota</taxon>
        <taxon>Gammaproteobacteria</taxon>
        <taxon>Enterobacterales</taxon>
        <taxon>Enterobacteriaceae</taxon>
        <taxon>Cronobacter</taxon>
    </lineage>
</organism>
<gene>
    <name evidence="6" type="ORF">AUN14_07060</name>
    <name evidence="5" type="ORF">FZI19_13480</name>
</gene>
<protein>
    <submittedName>
        <fullName evidence="6">MerR family DNA-binding transcriptional regulator</fullName>
    </submittedName>
    <submittedName>
        <fullName evidence="5">MerR family transcriptional regulator</fullName>
    </submittedName>
</protein>
<keyword evidence="8" id="KW-1185">Reference proteome</keyword>
<keyword evidence="1" id="KW-0805">Transcription regulation</keyword>
<dbReference type="PROSITE" id="PS50937">
    <property type="entry name" value="HTH_MERR_2"/>
    <property type="match status" value="1"/>
</dbReference>
<dbReference type="PROSITE" id="PS00552">
    <property type="entry name" value="HTH_MERR_1"/>
    <property type="match status" value="1"/>
</dbReference>
<reference evidence="6 7" key="1">
    <citation type="submission" date="2016-12" db="EMBL/GenBank/DDBJ databases">
        <title>Analysis of the Molecular Diversity Among Cronobacter Species Isolated from Filth Flies Using a Pan Genomic DNA Microarray.</title>
        <authorList>
            <person name="Pava-Ripoll M."/>
            <person name="Tall B."/>
            <person name="Farber J."/>
            <person name="Fanning S."/>
            <person name="Lehner A."/>
            <person name="Stephan R."/>
            <person name="Pagotto F."/>
            <person name="Iverson C."/>
            <person name="Ziobro G."/>
            <person name="Miller A."/>
            <person name="Pearson R."/>
            <person name="Yan Q."/>
            <person name="Kim M."/>
            <person name="Jeong S."/>
            <person name="Park J."/>
            <person name="Jun S."/>
            <person name="Choi H."/>
            <person name="Chung T."/>
            <person name="Yoo Y."/>
            <person name="Park E."/>
            <person name="Hwang S."/>
            <person name="Lee B."/>
            <person name="Sathyamoorthy V."/>
            <person name="Carter L."/>
            <person name="Mammel M."/>
            <person name="Jackson S."/>
            <person name="Kothary M."/>
            <person name="Patel I."/>
            <person name="Grim C."/>
            <person name="Gopinath G."/>
            <person name="Gangiredla J."/>
            <person name="Chase H."/>
        </authorList>
    </citation>
    <scope>NUCLEOTIDE SEQUENCE [LARGE SCALE GENOMIC DNA]</scope>
    <source>
        <strain evidence="6 7">MOD1-Md1s</strain>
    </source>
</reference>
<dbReference type="EMBL" id="MSAE01000010">
    <property type="protein sequence ID" value="PUX15925.1"/>
    <property type="molecule type" value="Genomic_DNA"/>
</dbReference>
<dbReference type="InterPro" id="IPR053987">
    <property type="entry name" value="MlrA-like_C"/>
</dbReference>
<dbReference type="CDD" id="cd04763">
    <property type="entry name" value="HTH_MlrA-like"/>
    <property type="match status" value="1"/>
</dbReference>
<dbReference type="PANTHER" id="PTHR30204:SF67">
    <property type="entry name" value="HTH-TYPE TRANSCRIPTIONAL REGULATOR MLRA-RELATED"/>
    <property type="match status" value="1"/>
</dbReference>
<dbReference type="PANTHER" id="PTHR30204">
    <property type="entry name" value="REDOX-CYCLING DRUG-SENSING TRANSCRIPTIONAL ACTIVATOR SOXR"/>
    <property type="match status" value="1"/>
</dbReference>
<comment type="caution">
    <text evidence="6">The sequence shown here is derived from an EMBL/GenBank/DDBJ whole genome shotgun (WGS) entry which is preliminary data.</text>
</comment>
<dbReference type="InterPro" id="IPR009061">
    <property type="entry name" value="DNA-bd_dom_put_sf"/>
</dbReference>
<dbReference type="InterPro" id="IPR048225">
    <property type="entry name" value="MlrA-like_HTH"/>
</dbReference>
<dbReference type="Pfam" id="PF22267">
    <property type="entry name" value="MlrA_C"/>
    <property type="match status" value="1"/>
</dbReference>
<dbReference type="Proteomes" id="UP000469927">
    <property type="component" value="Unassembled WGS sequence"/>
</dbReference>
<evidence type="ECO:0000256" key="1">
    <source>
        <dbReference type="ARBA" id="ARBA00023015"/>
    </source>
</evidence>